<sequence length="144" mass="16138">MVVRTENGLGTGKRVQKEKFLGRKPRGGQRRTMLVGNFPDQGVSESGLFLQQFIIIGADTVRTHLLEMQRMGYDEGTNSRGAKQQRDDDSIAKMNAAEEAIEEKQKQKPSFELSGKLASETNRVRGEAQNSDEKNFTLSFLWGT</sequence>
<protein>
    <submittedName>
        <fullName evidence="1">FHA domain-containing protein DDL</fullName>
    </submittedName>
</protein>
<evidence type="ECO:0000313" key="1">
    <source>
        <dbReference type="EMBL" id="RVX08525.1"/>
    </source>
</evidence>
<organism evidence="1 2">
    <name type="scientific">Vitis vinifera</name>
    <name type="common">Grape</name>
    <dbReference type="NCBI Taxonomy" id="29760"/>
    <lineage>
        <taxon>Eukaryota</taxon>
        <taxon>Viridiplantae</taxon>
        <taxon>Streptophyta</taxon>
        <taxon>Embryophyta</taxon>
        <taxon>Tracheophyta</taxon>
        <taxon>Spermatophyta</taxon>
        <taxon>Magnoliopsida</taxon>
        <taxon>eudicotyledons</taxon>
        <taxon>Gunneridae</taxon>
        <taxon>Pentapetalae</taxon>
        <taxon>rosids</taxon>
        <taxon>Vitales</taxon>
        <taxon>Vitaceae</taxon>
        <taxon>Viteae</taxon>
        <taxon>Vitis</taxon>
    </lineage>
</organism>
<dbReference type="OrthoDB" id="444265at2759"/>
<name>A0A438JHU9_VITVI</name>
<proteinExistence type="predicted"/>
<evidence type="ECO:0000313" key="2">
    <source>
        <dbReference type="Proteomes" id="UP000288805"/>
    </source>
</evidence>
<dbReference type="Proteomes" id="UP000288805">
    <property type="component" value="Unassembled WGS sequence"/>
</dbReference>
<accession>A0A438JHU9</accession>
<dbReference type="EMBL" id="QGNW01000041">
    <property type="protein sequence ID" value="RVX08525.1"/>
    <property type="molecule type" value="Genomic_DNA"/>
</dbReference>
<comment type="caution">
    <text evidence="1">The sequence shown here is derived from an EMBL/GenBank/DDBJ whole genome shotgun (WGS) entry which is preliminary data.</text>
</comment>
<gene>
    <name evidence="1" type="primary">DDL_2</name>
    <name evidence="1" type="ORF">CK203_014126</name>
</gene>
<reference evidence="1 2" key="1">
    <citation type="journal article" date="2018" name="PLoS Genet.">
        <title>Population sequencing reveals clonal diversity and ancestral inbreeding in the grapevine cultivar Chardonnay.</title>
        <authorList>
            <person name="Roach M.J."/>
            <person name="Johnson D.L."/>
            <person name="Bohlmann J."/>
            <person name="van Vuuren H.J."/>
            <person name="Jones S.J."/>
            <person name="Pretorius I.S."/>
            <person name="Schmidt S.A."/>
            <person name="Borneman A.R."/>
        </authorList>
    </citation>
    <scope>NUCLEOTIDE SEQUENCE [LARGE SCALE GENOMIC DNA]</scope>
    <source>
        <strain evidence="2">cv. Chardonnay</strain>
        <tissue evidence="1">Leaf</tissue>
    </source>
</reference>
<dbReference type="AlphaFoldDB" id="A0A438JHU9"/>